<evidence type="ECO:0000313" key="3">
    <source>
        <dbReference type="Proteomes" id="UP000192333"/>
    </source>
</evidence>
<dbReference type="RefSeq" id="WP_084121085.1">
    <property type="nucleotide sequence ID" value="NZ_LT838813.1"/>
</dbReference>
<evidence type="ECO:0000256" key="1">
    <source>
        <dbReference type="SAM" id="Phobius"/>
    </source>
</evidence>
<dbReference type="AlphaFoldDB" id="A0A1W2H6N3"/>
<sequence length="122" mass="14118">MKKNTENSVSEGFRLLACILSAFFVLIAVFDGFEKENEIEFFEEYVAEAQVDLIDFQESISRPPGSNKVKKLDRTPIKKFFDKVFNFFISEEIFQLKSVFKFLKIFSSYNLTITNSICTNAP</sequence>
<feature type="transmembrane region" description="Helical" evidence="1">
    <location>
        <begin position="12"/>
        <end position="30"/>
    </location>
</feature>
<keyword evidence="3" id="KW-1185">Reference proteome</keyword>
<evidence type="ECO:0000313" key="2">
    <source>
        <dbReference type="EMBL" id="SMD44292.1"/>
    </source>
</evidence>
<name>A0A1W2H6N3_9BACT</name>
<accession>A0A1W2H6N3</accession>
<organism evidence="2 3">
    <name type="scientific">Aquiflexum balticum DSM 16537</name>
    <dbReference type="NCBI Taxonomy" id="758820"/>
    <lineage>
        <taxon>Bacteria</taxon>
        <taxon>Pseudomonadati</taxon>
        <taxon>Bacteroidota</taxon>
        <taxon>Cytophagia</taxon>
        <taxon>Cytophagales</taxon>
        <taxon>Cyclobacteriaceae</taxon>
        <taxon>Aquiflexum</taxon>
    </lineage>
</organism>
<dbReference type="Proteomes" id="UP000192333">
    <property type="component" value="Chromosome I"/>
</dbReference>
<dbReference type="EMBL" id="LT838813">
    <property type="protein sequence ID" value="SMD44292.1"/>
    <property type="molecule type" value="Genomic_DNA"/>
</dbReference>
<keyword evidence="1" id="KW-0812">Transmembrane</keyword>
<reference evidence="3" key="1">
    <citation type="submission" date="2017-04" db="EMBL/GenBank/DDBJ databases">
        <authorList>
            <person name="Varghese N."/>
            <person name="Submissions S."/>
        </authorList>
    </citation>
    <scope>NUCLEOTIDE SEQUENCE [LARGE SCALE GENOMIC DNA]</scope>
    <source>
        <strain evidence="3">DSM 16537</strain>
    </source>
</reference>
<dbReference type="STRING" id="758820.SAMN00777080_2912"/>
<protein>
    <submittedName>
        <fullName evidence="2">Uncharacterized protein</fullName>
    </submittedName>
</protein>
<keyword evidence="1" id="KW-0472">Membrane</keyword>
<keyword evidence="1" id="KW-1133">Transmembrane helix</keyword>
<gene>
    <name evidence="2" type="ORF">SAMN00777080_2912</name>
</gene>
<proteinExistence type="predicted"/>